<proteinExistence type="predicted"/>
<comment type="caution">
    <text evidence="2">The sequence shown here is derived from an EMBL/GenBank/DDBJ whole genome shotgun (WGS) entry which is preliminary data.</text>
</comment>
<keyword evidence="3" id="KW-1185">Reference proteome</keyword>
<keyword evidence="1" id="KW-0472">Membrane</keyword>
<keyword evidence="1" id="KW-0812">Transmembrane</keyword>
<evidence type="ECO:0000313" key="3">
    <source>
        <dbReference type="Proteomes" id="UP000746747"/>
    </source>
</evidence>
<evidence type="ECO:0000313" key="2">
    <source>
        <dbReference type="EMBL" id="CAG9533963.1"/>
    </source>
</evidence>
<dbReference type="Proteomes" id="UP000746747">
    <property type="component" value="Unassembled WGS sequence"/>
</dbReference>
<dbReference type="AlphaFoldDB" id="A0A8J2PSS2"/>
<feature type="transmembrane region" description="Helical" evidence="1">
    <location>
        <begin position="6"/>
        <end position="28"/>
    </location>
</feature>
<dbReference type="EMBL" id="CAKAEH010001279">
    <property type="protein sequence ID" value="CAG9533963.1"/>
    <property type="molecule type" value="Genomic_DNA"/>
</dbReference>
<reference evidence="2" key="1">
    <citation type="submission" date="2021-09" db="EMBL/GenBank/DDBJ databases">
        <authorList>
            <consortium name="Pathogen Informatics"/>
        </authorList>
    </citation>
    <scope>NUCLEOTIDE SEQUENCE</scope>
</reference>
<sequence length="138" mass="15945">MDYIIFTAWNIMLLIAAVIVYTGCRRSYSIYFFERDIKKVVFLGNEGAVATPIVLSVLLIILHHTLKLSDDNDMKEKVTKQKRPKLRTTSISYQLMEKTPTKLEDISESAVPDSKFFHYHETLIVICIVAHFENFLNS</sequence>
<protein>
    <submittedName>
        <fullName evidence="2">Uncharacterized protein</fullName>
    </submittedName>
</protein>
<accession>A0A8J2PSS2</accession>
<keyword evidence="1" id="KW-1133">Transmembrane helix</keyword>
<feature type="transmembrane region" description="Helical" evidence="1">
    <location>
        <begin position="40"/>
        <end position="62"/>
    </location>
</feature>
<dbReference type="OrthoDB" id="10496483at2759"/>
<gene>
    <name evidence="2" type="ORF">CJOHNSTONI_LOCUS4148</name>
</gene>
<organism evidence="2 3">
    <name type="scientific">Cercopithifilaria johnstoni</name>
    <dbReference type="NCBI Taxonomy" id="2874296"/>
    <lineage>
        <taxon>Eukaryota</taxon>
        <taxon>Metazoa</taxon>
        <taxon>Ecdysozoa</taxon>
        <taxon>Nematoda</taxon>
        <taxon>Chromadorea</taxon>
        <taxon>Rhabditida</taxon>
        <taxon>Spirurina</taxon>
        <taxon>Spiruromorpha</taxon>
        <taxon>Filarioidea</taxon>
        <taxon>Onchocercidae</taxon>
        <taxon>Cercopithifilaria</taxon>
    </lineage>
</organism>
<evidence type="ECO:0000256" key="1">
    <source>
        <dbReference type="SAM" id="Phobius"/>
    </source>
</evidence>
<name>A0A8J2PSS2_9BILA</name>